<dbReference type="AlphaFoldDB" id="A0A517R3M2"/>
<proteinExistence type="predicted"/>
<dbReference type="EMBL" id="CP036268">
    <property type="protein sequence ID" value="QDT38474.1"/>
    <property type="molecule type" value="Genomic_DNA"/>
</dbReference>
<evidence type="ECO:0000313" key="2">
    <source>
        <dbReference type="Proteomes" id="UP000317318"/>
    </source>
</evidence>
<name>A0A517R3M2_9PLAN</name>
<dbReference type="OrthoDB" id="9970739at2"/>
<evidence type="ECO:0000313" key="1">
    <source>
        <dbReference type="EMBL" id="QDT38474.1"/>
    </source>
</evidence>
<protein>
    <submittedName>
        <fullName evidence="1">Uncharacterized protein</fullName>
    </submittedName>
</protein>
<accession>A0A517R3M2</accession>
<keyword evidence="2" id="KW-1185">Reference proteome</keyword>
<gene>
    <name evidence="1" type="ORF">Pan189_28680</name>
</gene>
<dbReference type="KEGG" id="svp:Pan189_28680"/>
<reference evidence="1 2" key="1">
    <citation type="submission" date="2019-02" db="EMBL/GenBank/DDBJ databases">
        <title>Deep-cultivation of Planctomycetes and their phenomic and genomic characterization uncovers novel biology.</title>
        <authorList>
            <person name="Wiegand S."/>
            <person name="Jogler M."/>
            <person name="Boedeker C."/>
            <person name="Pinto D."/>
            <person name="Vollmers J."/>
            <person name="Rivas-Marin E."/>
            <person name="Kohn T."/>
            <person name="Peeters S.H."/>
            <person name="Heuer A."/>
            <person name="Rast P."/>
            <person name="Oberbeckmann S."/>
            <person name="Bunk B."/>
            <person name="Jeske O."/>
            <person name="Meyerdierks A."/>
            <person name="Storesund J.E."/>
            <person name="Kallscheuer N."/>
            <person name="Luecker S."/>
            <person name="Lage O.M."/>
            <person name="Pohl T."/>
            <person name="Merkel B.J."/>
            <person name="Hornburger P."/>
            <person name="Mueller R.-W."/>
            <person name="Bruemmer F."/>
            <person name="Labrenz M."/>
            <person name="Spormann A.M."/>
            <person name="Op den Camp H."/>
            <person name="Overmann J."/>
            <person name="Amann R."/>
            <person name="Jetten M.S.M."/>
            <person name="Mascher T."/>
            <person name="Medema M.H."/>
            <person name="Devos D.P."/>
            <person name="Kaster A.-K."/>
            <person name="Ovreas L."/>
            <person name="Rohde M."/>
            <person name="Galperin M.Y."/>
            <person name="Jogler C."/>
        </authorList>
    </citation>
    <scope>NUCLEOTIDE SEQUENCE [LARGE SCALE GENOMIC DNA]</scope>
    <source>
        <strain evidence="1 2">Pan189</strain>
    </source>
</reference>
<organism evidence="1 2">
    <name type="scientific">Stratiformator vulcanicus</name>
    <dbReference type="NCBI Taxonomy" id="2527980"/>
    <lineage>
        <taxon>Bacteria</taxon>
        <taxon>Pseudomonadati</taxon>
        <taxon>Planctomycetota</taxon>
        <taxon>Planctomycetia</taxon>
        <taxon>Planctomycetales</taxon>
        <taxon>Planctomycetaceae</taxon>
        <taxon>Stratiformator</taxon>
    </lineage>
</organism>
<dbReference type="RefSeq" id="WP_145364578.1">
    <property type="nucleotide sequence ID" value="NZ_CP036268.1"/>
</dbReference>
<sequence length="107" mass="11575">MNDSLKQYADELPPIYKDILRSFSRIDPNRRMGHGLAFQTIAADLTEKYGFGEIQAAGVRLVDVGLAEIKHGVFLHPTGVGEEVIACITGSLAPTDLVPMLSPPPSQ</sequence>
<dbReference type="Proteomes" id="UP000317318">
    <property type="component" value="Chromosome"/>
</dbReference>